<accession>A0A7H2BGQ3</accession>
<protein>
    <submittedName>
        <fullName evidence="1">DUF3052 domain-containing protein</fullName>
    </submittedName>
</protein>
<dbReference type="Pfam" id="PF11253">
    <property type="entry name" value="DUF3052"/>
    <property type="match status" value="1"/>
</dbReference>
<keyword evidence="2" id="KW-1185">Reference proteome</keyword>
<evidence type="ECO:0000313" key="2">
    <source>
        <dbReference type="Proteomes" id="UP000516404"/>
    </source>
</evidence>
<reference evidence="1 2" key="1">
    <citation type="submission" date="2020-09" db="EMBL/GenBank/DDBJ databases">
        <title>Investigation of environmental microbes.</title>
        <authorList>
            <person name="Ou Y."/>
            <person name="Kang Q."/>
        </authorList>
    </citation>
    <scope>NUCLEOTIDE SEQUENCE [LARGE SCALE GENOMIC DNA]</scope>
    <source>
        <strain evidence="1 2">KJZ-14</strain>
    </source>
</reference>
<dbReference type="Proteomes" id="UP000516404">
    <property type="component" value="Chromosome"/>
</dbReference>
<sequence length="160" mass="17638">MNGCETYSEGNITVVLHPTLGRLSVSETKTTAQEAVVQLGFKDGDLVQEFGYDEDVDFEVRDALEDLINSDLLDEDEHEVVDGILLWWREEDGDLVDGLMDVLSDLDDEGVVWLLTPKSGREGYVSPADIQEAAPVAGLHVTKPAAVSEDWAATRLMMKK</sequence>
<proteinExistence type="predicted"/>
<dbReference type="KEGG" id="rter:IDM49_05205"/>
<gene>
    <name evidence="1" type="ORF">IDM49_05205</name>
</gene>
<dbReference type="InterPro" id="IPR021412">
    <property type="entry name" value="DUF3052"/>
</dbReference>
<dbReference type="AlphaFoldDB" id="A0A7H2BGQ3"/>
<evidence type="ECO:0000313" key="1">
    <source>
        <dbReference type="EMBL" id="QNV38849.1"/>
    </source>
</evidence>
<organism evidence="1 2">
    <name type="scientific">Rothia terrae</name>
    <dbReference type="NCBI Taxonomy" id="396015"/>
    <lineage>
        <taxon>Bacteria</taxon>
        <taxon>Bacillati</taxon>
        <taxon>Actinomycetota</taxon>
        <taxon>Actinomycetes</taxon>
        <taxon>Micrococcales</taxon>
        <taxon>Micrococcaceae</taxon>
        <taxon>Rothia</taxon>
    </lineage>
</organism>
<name>A0A7H2BGQ3_9MICC</name>
<dbReference type="EMBL" id="CP061539">
    <property type="protein sequence ID" value="QNV38849.1"/>
    <property type="molecule type" value="Genomic_DNA"/>
</dbReference>